<feature type="region of interest" description="Disordered" evidence="1">
    <location>
        <begin position="216"/>
        <end position="271"/>
    </location>
</feature>
<dbReference type="PROSITE" id="PS00888">
    <property type="entry name" value="CNMP_BINDING_1"/>
    <property type="match status" value="1"/>
</dbReference>
<feature type="region of interest" description="Disordered" evidence="1">
    <location>
        <begin position="350"/>
        <end position="372"/>
    </location>
</feature>
<feature type="domain" description="Cyclic nucleotide-binding" evidence="2">
    <location>
        <begin position="513"/>
        <end position="561"/>
    </location>
</feature>
<dbReference type="Gene3D" id="2.60.120.10">
    <property type="entry name" value="Jelly Rolls"/>
    <property type="match status" value="1"/>
</dbReference>
<feature type="compositionally biased region" description="Low complexity" evidence="1">
    <location>
        <begin position="216"/>
        <end position="229"/>
    </location>
</feature>
<dbReference type="InterPro" id="IPR018490">
    <property type="entry name" value="cNMP-bd_dom_sf"/>
</dbReference>
<feature type="compositionally biased region" description="Polar residues" evidence="1">
    <location>
        <begin position="313"/>
        <end position="322"/>
    </location>
</feature>
<dbReference type="Proteomes" id="UP000815325">
    <property type="component" value="Unassembled WGS sequence"/>
</dbReference>
<dbReference type="EMBL" id="MU069620">
    <property type="protein sequence ID" value="KAF5837324.1"/>
    <property type="molecule type" value="Genomic_DNA"/>
</dbReference>
<reference evidence="3" key="1">
    <citation type="submission" date="2017-08" db="EMBL/GenBank/DDBJ databases">
        <authorList>
            <person name="Polle J.E."/>
            <person name="Barry K."/>
            <person name="Cushman J."/>
            <person name="Schmutz J."/>
            <person name="Tran D."/>
            <person name="Hathwaick L.T."/>
            <person name="Yim W.C."/>
            <person name="Jenkins J."/>
            <person name="Mckie-Krisberg Z.M."/>
            <person name="Prochnik S."/>
            <person name="Lindquist E."/>
            <person name="Dockter R.B."/>
            <person name="Adam C."/>
            <person name="Molina H."/>
            <person name="Bunkerborg J."/>
            <person name="Jin E."/>
            <person name="Buchheim M."/>
            <person name="Magnuson J."/>
        </authorList>
    </citation>
    <scope>NUCLEOTIDE SEQUENCE</scope>
    <source>
        <strain evidence="3">CCAP 19/18</strain>
    </source>
</reference>
<feature type="region of interest" description="Disordered" evidence="1">
    <location>
        <begin position="297"/>
        <end position="329"/>
    </location>
</feature>
<feature type="compositionally biased region" description="Low complexity" evidence="1">
    <location>
        <begin position="245"/>
        <end position="261"/>
    </location>
</feature>
<comment type="caution">
    <text evidence="3">The sequence shown here is derived from an EMBL/GenBank/DDBJ whole genome shotgun (WGS) entry which is preliminary data.</text>
</comment>
<gene>
    <name evidence="3" type="ORF">DUNSADRAFT_4532</name>
</gene>
<evidence type="ECO:0000313" key="4">
    <source>
        <dbReference type="Proteomes" id="UP000815325"/>
    </source>
</evidence>
<feature type="region of interest" description="Disordered" evidence="1">
    <location>
        <begin position="150"/>
        <end position="174"/>
    </location>
</feature>
<dbReference type="InterPro" id="IPR014710">
    <property type="entry name" value="RmlC-like_jellyroll"/>
</dbReference>
<feature type="compositionally biased region" description="Gly residues" evidence="1">
    <location>
        <begin position="419"/>
        <end position="430"/>
    </location>
</feature>
<evidence type="ECO:0000256" key="1">
    <source>
        <dbReference type="SAM" id="MobiDB-lite"/>
    </source>
</evidence>
<dbReference type="InterPro" id="IPR000595">
    <property type="entry name" value="cNMP-bd_dom"/>
</dbReference>
<evidence type="ECO:0000313" key="3">
    <source>
        <dbReference type="EMBL" id="KAF5837324.1"/>
    </source>
</evidence>
<feature type="compositionally biased region" description="Polar residues" evidence="1">
    <location>
        <begin position="230"/>
        <end position="244"/>
    </location>
</feature>
<dbReference type="SUPFAM" id="SSF51206">
    <property type="entry name" value="cAMP-binding domain-like"/>
    <property type="match status" value="1"/>
</dbReference>
<dbReference type="PROSITE" id="PS50042">
    <property type="entry name" value="CNMP_BINDING_3"/>
    <property type="match status" value="1"/>
</dbReference>
<proteinExistence type="predicted"/>
<accession>A0ABQ7GRT4</accession>
<sequence length="609" mass="65128">MSAPHEVPGPPDQPEPVPCSQALHAVQTDQAQPGGVACYQFGNEAGAMLQHSALIAGEQLSQAEESQRRRNGRSSRRCMNAKGQHITGSGQLPVLDTYLSELSDAREPSAVTQSLAEGLYKHHEPPQLPHRIQSFYLGPEARQPDLYSSTGFLRRPASAGSSSSTLPHLHTAPSPYAHVKPRIWSSRAGGGSPQQLRHSQLLYGSPSPSKYSFWSPYSSHSSTDPDSSTAEPSLCTSAPQLTQASPPQHQQRRSSPPRSSLPRPPRLGDPLSKSIAAELQQQDGVLLRTTPQAAQLTHAHFRQQQQPPGPQVADSQVSLKSSSPPPTDKVAHAILYGPPLTSHPSLEPLKTGTSRDSKAAPFITTSPTTAGGVSAGIQPMPASASHQATQHKVQRFVADVGRVMGRLQHAATRSNSGGLEEGWGPEGKGPGVDAKTEGLARVMQWQKAAVAARQRQQRSLFVPLYTRVQLPPSLQGVTSASGKSGGAKLLRNLYEREGHTKSTIRKMLDQLPQLNRLESPLLQALSDKFVPYSYPPNSLMVAQGTACEEVFVLLSGQVLILPRAQGTKAGGAAVPKSPIGHQPQPVCVQPGAVLGVDHMLQRLQGLCLE</sequence>
<evidence type="ECO:0000259" key="2">
    <source>
        <dbReference type="PROSITE" id="PS50042"/>
    </source>
</evidence>
<dbReference type="InterPro" id="IPR018488">
    <property type="entry name" value="cNMP-bd_CS"/>
</dbReference>
<feature type="region of interest" description="Disordered" evidence="1">
    <location>
        <begin position="411"/>
        <end position="430"/>
    </location>
</feature>
<organism evidence="3 4">
    <name type="scientific">Dunaliella salina</name>
    <name type="common">Green alga</name>
    <name type="synonym">Protococcus salinus</name>
    <dbReference type="NCBI Taxonomy" id="3046"/>
    <lineage>
        <taxon>Eukaryota</taxon>
        <taxon>Viridiplantae</taxon>
        <taxon>Chlorophyta</taxon>
        <taxon>core chlorophytes</taxon>
        <taxon>Chlorophyceae</taxon>
        <taxon>CS clade</taxon>
        <taxon>Chlamydomonadales</taxon>
        <taxon>Dunaliellaceae</taxon>
        <taxon>Dunaliella</taxon>
    </lineage>
</organism>
<keyword evidence="4" id="KW-1185">Reference proteome</keyword>
<protein>
    <recommendedName>
        <fullName evidence="2">Cyclic nucleotide-binding domain-containing protein</fullName>
    </recommendedName>
</protein>
<feature type="region of interest" description="Disordered" evidence="1">
    <location>
        <begin position="183"/>
        <end position="202"/>
    </location>
</feature>
<name>A0ABQ7GRT4_DUNSA</name>